<dbReference type="EMBL" id="JACOOT010000040">
    <property type="protein sequence ID" value="MBC5652873.1"/>
    <property type="molecule type" value="Genomic_DNA"/>
</dbReference>
<dbReference type="RefSeq" id="WP_021925595.1">
    <property type="nucleotide sequence ID" value="NZ_JACOOT010000040.1"/>
</dbReference>
<comment type="caution">
    <text evidence="2">The sequence shown here is derived from an EMBL/GenBank/DDBJ whole genome shotgun (WGS) entry which is preliminary data.</text>
</comment>
<feature type="transmembrane region" description="Helical" evidence="1">
    <location>
        <begin position="217"/>
        <end position="248"/>
    </location>
</feature>
<protein>
    <submittedName>
        <fullName evidence="2">DUF3169 family protein</fullName>
    </submittedName>
</protein>
<keyword evidence="3" id="KW-1185">Reference proteome</keyword>
<dbReference type="AlphaFoldDB" id="A0A8I0AGT6"/>
<keyword evidence="1" id="KW-0472">Membrane</keyword>
<feature type="transmembrane region" description="Helical" evidence="1">
    <location>
        <begin position="143"/>
        <end position="163"/>
    </location>
</feature>
<feature type="transmembrane region" description="Helical" evidence="1">
    <location>
        <begin position="59"/>
        <end position="79"/>
    </location>
</feature>
<evidence type="ECO:0000256" key="1">
    <source>
        <dbReference type="SAM" id="Phobius"/>
    </source>
</evidence>
<dbReference type="InterPro" id="IPR021509">
    <property type="entry name" value="DUF3169"/>
</dbReference>
<gene>
    <name evidence="2" type="ORF">H8S54_17695</name>
</gene>
<reference evidence="2 3" key="1">
    <citation type="submission" date="2020-08" db="EMBL/GenBank/DDBJ databases">
        <title>Genome public.</title>
        <authorList>
            <person name="Liu C."/>
            <person name="Sun Q."/>
        </authorList>
    </citation>
    <scope>NUCLEOTIDE SEQUENCE [LARGE SCALE GENOMIC DNA]</scope>
    <source>
        <strain evidence="2 3">BX17</strain>
    </source>
</reference>
<dbReference type="Pfam" id="PF11368">
    <property type="entry name" value="DUF3169"/>
    <property type="match status" value="1"/>
</dbReference>
<accession>A0A8I0AGT6</accession>
<sequence length="267" mass="29933">MNKGKSKKKMNSYLKMILLMAAGGVVGGIVGFVTAFSGEDYIAVIGHGMDAFLFAVRDHALMLECICGAICLVICETNYGKMKRMGKQMQDAGDDEYHELQYRIEVSSSWGMIASTVGTVLMMLIISPGYSMKYIESQSTGETWMFLAEIVVFLGLVGYFSLWQVRYVKLVQRLYPEKKGDPTSMKFQEQWLASCDEAEKEEIYEASYKTYLLTGKVLPVCTLVAMLLHMVWNTGVLAIIIPAFLWILSSSNYCHCCVTKKSEKLAK</sequence>
<keyword evidence="1" id="KW-1133">Transmembrane helix</keyword>
<keyword evidence="1" id="KW-0812">Transmembrane</keyword>
<organism evidence="2 3">
    <name type="scientific">Blautia segnis</name>
    <dbReference type="NCBI Taxonomy" id="2763030"/>
    <lineage>
        <taxon>Bacteria</taxon>
        <taxon>Bacillati</taxon>
        <taxon>Bacillota</taxon>
        <taxon>Clostridia</taxon>
        <taxon>Lachnospirales</taxon>
        <taxon>Lachnospiraceae</taxon>
        <taxon>Blautia</taxon>
    </lineage>
</organism>
<proteinExistence type="predicted"/>
<name>A0A8I0AGT6_9FIRM</name>
<feature type="transmembrane region" description="Helical" evidence="1">
    <location>
        <begin position="110"/>
        <end position="131"/>
    </location>
</feature>
<evidence type="ECO:0000313" key="2">
    <source>
        <dbReference type="EMBL" id="MBC5652873.1"/>
    </source>
</evidence>
<evidence type="ECO:0000313" key="3">
    <source>
        <dbReference type="Proteomes" id="UP000652847"/>
    </source>
</evidence>
<dbReference type="Proteomes" id="UP000652847">
    <property type="component" value="Unassembled WGS sequence"/>
</dbReference>